<keyword evidence="2" id="KW-1185">Reference proteome</keyword>
<name>A0A1L3I8L5_9RHOB</name>
<dbReference type="EMBL" id="CP016364">
    <property type="protein sequence ID" value="APG48470.1"/>
    <property type="molecule type" value="Genomic_DNA"/>
</dbReference>
<evidence type="ECO:0000313" key="2">
    <source>
        <dbReference type="Proteomes" id="UP000183859"/>
    </source>
</evidence>
<organism evidence="1 2">
    <name type="scientific">Phaeobacter porticola</name>
    <dbReference type="NCBI Taxonomy" id="1844006"/>
    <lineage>
        <taxon>Bacteria</taxon>
        <taxon>Pseudomonadati</taxon>
        <taxon>Pseudomonadota</taxon>
        <taxon>Alphaproteobacteria</taxon>
        <taxon>Rhodobacterales</taxon>
        <taxon>Roseobacteraceae</taxon>
        <taxon>Phaeobacter</taxon>
    </lineage>
</organism>
<accession>A0A1L3I8L5</accession>
<dbReference type="RefSeq" id="WP_072505804.1">
    <property type="nucleotide sequence ID" value="NZ_CP016364.1"/>
</dbReference>
<reference evidence="2" key="1">
    <citation type="submission" date="2016-07" db="EMBL/GenBank/DDBJ databases">
        <title>Phaeobacter portensis sp. nov., a tropodithietic acid producing bacterium isolated from a German harbor.</title>
        <authorList>
            <person name="Freese H.M."/>
            <person name="Bunk B."/>
            <person name="Breider S."/>
            <person name="Brinkhoff T."/>
        </authorList>
    </citation>
    <scope>NUCLEOTIDE SEQUENCE [LARGE SCALE GENOMIC DNA]</scope>
    <source>
        <strain evidence="2">P97</strain>
    </source>
</reference>
<dbReference type="Proteomes" id="UP000183859">
    <property type="component" value="Chromosome"/>
</dbReference>
<proteinExistence type="predicted"/>
<dbReference type="AlphaFoldDB" id="A0A1L3I8L5"/>
<dbReference type="OrthoDB" id="6691177at2"/>
<sequence length="479" mass="52708">MAKIVNPILFSNYFGIDPNEVDKAGLIDPFLNVDLELFIDPILLEQCSNSEISKSGLNDFRKHFSNIIRLLAISKSENDAAWNAAKKLLDLDEPSENGLGYGGASRSGSSRPDEIQTMILKTSKEVVDLGSNDPEMISLMGFFEEGVGPDTISDFTTRVIYGSLSKITSDFCKSQGIKTKVIDVENPGISLPIFVDTKGNEKPFLLVPKDIVRNLPIANDWSDVREAAMKNAQIRDKVNQMLAGIAQPTVTDTKHALRGAALSSAQAFEHFLTSVKDNASSYDPAEDALGYFSFIKMLSSDMTGYVDTSKVDLSIGPEAIKQVVLDAIALFARHVEVGDLWRELWADGKPKKERAAQLIFQAIADAYCKANDIDMSPEANMGGGPVDFKFSTGYEARVLVEIKRDTGTVKHGYETQLEHYKKASETFFGIFVVIDYGKMGNKLDTINQIRNRRVAAGERASDIIVIDATPKESASKRKH</sequence>
<dbReference type="KEGG" id="php:PhaeoP97_03097"/>
<gene>
    <name evidence="1" type="ORF">PhaeoP97_03097</name>
</gene>
<dbReference type="STRING" id="1844006.PhaeoP97_03097"/>
<evidence type="ECO:0000313" key="1">
    <source>
        <dbReference type="EMBL" id="APG48470.1"/>
    </source>
</evidence>
<protein>
    <submittedName>
        <fullName evidence="1">Uncharacterized protein</fullName>
    </submittedName>
</protein>